<sequence>MAMPMPPVPKSLPLIPKVSNIGIAGKSEINIDVFAWSQYSTEPWGTPLVTSHQLNVTPFTTTLGPSIQPVFNPAKNGPVKGMSCQFLRENAMGDSVEVLIKSRLPLKALHNLHCPPLENSLTALYLSYIVTSKTGQNIQGEQHAENVDTTKEKSNVLVSKIYSDNAEGDSKDATNKPLCEKRGPGHF</sequence>
<protein>
    <submittedName>
        <fullName evidence="2">Uncharacterized protein</fullName>
    </submittedName>
</protein>
<feature type="compositionally biased region" description="Basic and acidic residues" evidence="1">
    <location>
        <begin position="168"/>
        <end position="187"/>
    </location>
</feature>
<accession>A0A8K1GHY1</accession>
<evidence type="ECO:0000313" key="2">
    <source>
        <dbReference type="EMBL" id="TRZ19229.1"/>
    </source>
</evidence>
<comment type="caution">
    <text evidence="2">The sequence shown here is derived from an EMBL/GenBank/DDBJ whole genome shotgun (WGS) entry which is preliminary data.</text>
</comment>
<organism evidence="2 3">
    <name type="scientific">Zosterops borbonicus</name>
    <dbReference type="NCBI Taxonomy" id="364589"/>
    <lineage>
        <taxon>Eukaryota</taxon>
        <taxon>Metazoa</taxon>
        <taxon>Chordata</taxon>
        <taxon>Craniata</taxon>
        <taxon>Vertebrata</taxon>
        <taxon>Euteleostomi</taxon>
        <taxon>Archelosauria</taxon>
        <taxon>Archosauria</taxon>
        <taxon>Dinosauria</taxon>
        <taxon>Saurischia</taxon>
        <taxon>Theropoda</taxon>
        <taxon>Coelurosauria</taxon>
        <taxon>Aves</taxon>
        <taxon>Neognathae</taxon>
        <taxon>Neoaves</taxon>
        <taxon>Telluraves</taxon>
        <taxon>Australaves</taxon>
        <taxon>Passeriformes</taxon>
        <taxon>Sylvioidea</taxon>
        <taxon>Zosteropidae</taxon>
        <taxon>Zosterops</taxon>
    </lineage>
</organism>
<proteinExistence type="predicted"/>
<reference evidence="2" key="1">
    <citation type="submission" date="2019-04" db="EMBL/GenBank/DDBJ databases">
        <title>Genome assembly of Zosterops borbonicus 15179.</title>
        <authorList>
            <person name="Leroy T."/>
            <person name="Anselmetti Y."/>
            <person name="Tilak M.-K."/>
            <person name="Nabholz B."/>
        </authorList>
    </citation>
    <scope>NUCLEOTIDE SEQUENCE</scope>
    <source>
        <strain evidence="2">HGM_15179</strain>
        <tissue evidence="2">Muscle</tissue>
    </source>
</reference>
<name>A0A8K1GHY1_9PASS</name>
<dbReference type="EMBL" id="SWJQ01000193">
    <property type="protein sequence ID" value="TRZ19229.1"/>
    <property type="molecule type" value="Genomic_DNA"/>
</dbReference>
<dbReference type="Proteomes" id="UP000796761">
    <property type="component" value="Unassembled WGS sequence"/>
</dbReference>
<feature type="region of interest" description="Disordered" evidence="1">
    <location>
        <begin position="166"/>
        <end position="187"/>
    </location>
</feature>
<keyword evidence="3" id="KW-1185">Reference proteome</keyword>
<evidence type="ECO:0000256" key="1">
    <source>
        <dbReference type="SAM" id="MobiDB-lite"/>
    </source>
</evidence>
<dbReference type="AlphaFoldDB" id="A0A8K1GHY1"/>
<gene>
    <name evidence="2" type="ORF">HGM15179_007902</name>
</gene>
<evidence type="ECO:0000313" key="3">
    <source>
        <dbReference type="Proteomes" id="UP000796761"/>
    </source>
</evidence>